<keyword evidence="2" id="KW-1185">Reference proteome</keyword>
<protein>
    <submittedName>
        <fullName evidence="1">Gag-pol polyprotein</fullName>
    </submittedName>
</protein>
<dbReference type="Gramene" id="PGSC0003DMT400095432">
    <property type="protein sequence ID" value="PGSC0003DMT400095432"/>
    <property type="gene ID" value="PGSC0003DMG400045003"/>
</dbReference>
<dbReference type="Proteomes" id="UP000011115">
    <property type="component" value="Unassembled WGS sequence"/>
</dbReference>
<proteinExistence type="predicted"/>
<organism evidence="1 2">
    <name type="scientific">Solanum tuberosum</name>
    <name type="common">Potato</name>
    <dbReference type="NCBI Taxonomy" id="4113"/>
    <lineage>
        <taxon>Eukaryota</taxon>
        <taxon>Viridiplantae</taxon>
        <taxon>Streptophyta</taxon>
        <taxon>Embryophyta</taxon>
        <taxon>Tracheophyta</taxon>
        <taxon>Spermatophyta</taxon>
        <taxon>Magnoliopsida</taxon>
        <taxon>eudicotyledons</taxon>
        <taxon>Gunneridae</taxon>
        <taxon>Pentapetalae</taxon>
        <taxon>asterids</taxon>
        <taxon>lamiids</taxon>
        <taxon>Solanales</taxon>
        <taxon>Solanaceae</taxon>
        <taxon>Solanoideae</taxon>
        <taxon>Solaneae</taxon>
        <taxon>Solanum</taxon>
    </lineage>
</organism>
<dbReference type="HOGENOM" id="CLU_2150341_0_0_1"/>
<reference evidence="1" key="2">
    <citation type="submission" date="2015-06" db="UniProtKB">
        <authorList>
            <consortium name="EnsemblPlants"/>
        </authorList>
    </citation>
    <scope>IDENTIFICATION</scope>
    <source>
        <strain evidence="1">DM1-3 516 R44</strain>
    </source>
</reference>
<sequence length="112" mass="12496">MSVKKYSLKFTQLSKYAPTLVADFRAKMNKFVMGISDLVVNVCRSAMIIPSMNISCLMVHDVNRLGRLGVQLVDSTKGGVMVHHSSESSFVVDVKSKQHIDPILWIERIGSQ</sequence>
<accession>M1DWA4</accession>
<name>M1DWA4_SOLTU</name>
<dbReference type="EnsemblPlants" id="PGSC0003DMT400095432">
    <property type="protein sequence ID" value="PGSC0003DMT400095432"/>
    <property type="gene ID" value="PGSC0003DMG400045003"/>
</dbReference>
<evidence type="ECO:0000313" key="1">
    <source>
        <dbReference type="EnsemblPlants" id="PGSC0003DMT400095432"/>
    </source>
</evidence>
<dbReference type="InParanoid" id="M1DWA4"/>
<dbReference type="AlphaFoldDB" id="M1DWA4"/>
<dbReference type="PaxDb" id="4113-PGSC0003DMT400095432"/>
<reference evidence="2" key="1">
    <citation type="journal article" date="2011" name="Nature">
        <title>Genome sequence and analysis of the tuber crop potato.</title>
        <authorList>
            <consortium name="The Potato Genome Sequencing Consortium"/>
        </authorList>
    </citation>
    <scope>NUCLEOTIDE SEQUENCE [LARGE SCALE GENOMIC DNA]</scope>
    <source>
        <strain evidence="2">cv. DM1-3 516 R44</strain>
    </source>
</reference>
<evidence type="ECO:0000313" key="2">
    <source>
        <dbReference type="Proteomes" id="UP000011115"/>
    </source>
</evidence>